<comment type="subcellular location">
    <subcellularLocation>
        <location evidence="1">Cell membrane</location>
        <topology evidence="1">Multi-pass membrane protein</topology>
    </subcellularLocation>
</comment>
<keyword evidence="5 6" id="KW-0472">Membrane</keyword>
<dbReference type="Gene3D" id="1.20.1640.10">
    <property type="entry name" value="Multidrug efflux transporter AcrB transmembrane domain"/>
    <property type="match status" value="2"/>
</dbReference>
<organism evidence="8">
    <name type="scientific">uncultured delta proteobacterium</name>
    <dbReference type="NCBI Taxonomy" id="34034"/>
    <lineage>
        <taxon>Bacteria</taxon>
        <taxon>Deltaproteobacteria</taxon>
        <taxon>environmental samples</taxon>
    </lineage>
</organism>
<feature type="transmembrane region" description="Helical" evidence="6">
    <location>
        <begin position="718"/>
        <end position="740"/>
    </location>
</feature>
<feature type="transmembrane region" description="Helical" evidence="6">
    <location>
        <begin position="429"/>
        <end position="448"/>
    </location>
</feature>
<dbReference type="PANTHER" id="PTHR33406:SF13">
    <property type="entry name" value="MEMBRANE PROTEIN YDFJ"/>
    <property type="match status" value="1"/>
</dbReference>
<feature type="transmembrane region" description="Helical" evidence="6">
    <location>
        <begin position="777"/>
        <end position="798"/>
    </location>
</feature>
<evidence type="ECO:0000313" key="8">
    <source>
        <dbReference type="EMBL" id="SBV98237.1"/>
    </source>
</evidence>
<feature type="transmembrane region" description="Helical" evidence="6">
    <location>
        <begin position="266"/>
        <end position="285"/>
    </location>
</feature>
<dbReference type="EMBL" id="FLUQ01000001">
    <property type="protein sequence ID" value="SBV98237.1"/>
    <property type="molecule type" value="Genomic_DNA"/>
</dbReference>
<feature type="transmembrane region" description="Helical" evidence="6">
    <location>
        <begin position="353"/>
        <end position="374"/>
    </location>
</feature>
<feature type="transmembrane region" description="Helical" evidence="6">
    <location>
        <begin position="669"/>
        <end position="685"/>
    </location>
</feature>
<keyword evidence="2" id="KW-1003">Cell membrane</keyword>
<keyword evidence="4 6" id="KW-1133">Transmembrane helix</keyword>
<feature type="transmembrane region" description="Helical" evidence="6">
    <location>
        <begin position="380"/>
        <end position="402"/>
    </location>
</feature>
<name>A0A212JFM9_9DELT</name>
<feature type="transmembrane region" description="Helical" evidence="6">
    <location>
        <begin position="692"/>
        <end position="712"/>
    </location>
</feature>
<dbReference type="GO" id="GO:0005886">
    <property type="term" value="C:plasma membrane"/>
    <property type="evidence" value="ECO:0007669"/>
    <property type="project" value="UniProtKB-SubCell"/>
</dbReference>
<dbReference type="Pfam" id="PF03176">
    <property type="entry name" value="MMPL"/>
    <property type="match status" value="2"/>
</dbReference>
<gene>
    <name evidence="8" type="ORF">KL86DPRO_11355</name>
</gene>
<evidence type="ECO:0000256" key="2">
    <source>
        <dbReference type="ARBA" id="ARBA00022475"/>
    </source>
</evidence>
<evidence type="ECO:0000256" key="5">
    <source>
        <dbReference type="ARBA" id="ARBA00023136"/>
    </source>
</evidence>
<dbReference type="PANTHER" id="PTHR33406">
    <property type="entry name" value="MEMBRANE PROTEIN MJ1562-RELATED"/>
    <property type="match status" value="1"/>
</dbReference>
<evidence type="ECO:0000256" key="6">
    <source>
        <dbReference type="SAM" id="Phobius"/>
    </source>
</evidence>
<evidence type="ECO:0000256" key="3">
    <source>
        <dbReference type="ARBA" id="ARBA00022692"/>
    </source>
</evidence>
<dbReference type="SUPFAM" id="SSF82866">
    <property type="entry name" value="Multidrug efflux transporter AcrB transmembrane domain"/>
    <property type="match status" value="2"/>
</dbReference>
<dbReference type="InterPro" id="IPR050545">
    <property type="entry name" value="Mycobact_MmpL"/>
</dbReference>
<sequence length="820" mass="85000">MTLFASLYRVFAKRPAVLVAASLALVLASGFAATRFVVREDVTTLMPARPAVLAEQFAILREAPLLQGLTITLGGPDPARAAAVLADALRGPDIPQVFSGAATGFSPETLTRLCAASPGLMNREQLAALPGLVTEDAMRGALARDARLLMTPKGLALRDMLAMDPLGICGNALRGLAPGGFAGAGAGPRMESGSLKLDSGYLASADGKYAMVLAEPAASVGDSRSSAAVMDKVRKAIRLLPEGTEVLVAGGHRHTEANAAVIQKDMARVLPLSLVFLVVFFLLFVRSWQGMAIFVLPTASLAVAAACTGIFYGSLSGIVLGFGSVVLGITADYAIHVYYAVRTGGDVAESLARVSRPLLLGAATTLAGFAAFFASSIPCILQMTVFAISGVLAAVLLALVVLPQCLRPGAATPPAVTESGAAVCRPSRLLAGAWIAMALILPALLYTVPVNGDVRALSYTPRDIAADEARTGEIWGGLRNNAMFAVSGDTLDEALEKNDRLWRDLSLLPAGSGFGAGAITSLAPFLPSAKTQAERHAVWTAFWRERGPDVLASLARLAPEAGFSDGAFAPFAAWIASEPETITPETLTRLGLPLPLLFIRQTSGQPSGQPSGQTVEKAGGTSYVYSLIPSDAPSRPFLDTLERGGATYVSGQTFRDALAAATRDDMRRFGALALAAILGMAAFVLRSPSRMGVALLPVALGLAAVLGVFRLSGLSLNIFHAMALPLIMALSVDYGVFMLARQEGVLDSDSRKGVLLSGLTTLSGFGSLLLAKHPALFSLGMTVTLGLAASLSAALWLVPRLVSPTQDGVKTGGTGGETHG</sequence>
<dbReference type="AlphaFoldDB" id="A0A212JFM9"/>
<feature type="transmembrane region" description="Helical" evidence="6">
    <location>
        <begin position="318"/>
        <end position="341"/>
    </location>
</feature>
<protein>
    <submittedName>
        <fullName evidence="8">Putative Exporter protein</fullName>
    </submittedName>
</protein>
<reference evidence="8" key="1">
    <citation type="submission" date="2016-04" db="EMBL/GenBank/DDBJ databases">
        <authorList>
            <person name="Evans L.H."/>
            <person name="Alamgir A."/>
            <person name="Owens N."/>
            <person name="Weber N.D."/>
            <person name="Virtaneva K."/>
            <person name="Barbian K."/>
            <person name="Babar A."/>
            <person name="Rosenke K."/>
        </authorList>
    </citation>
    <scope>NUCLEOTIDE SEQUENCE</scope>
    <source>
        <strain evidence="8">86</strain>
    </source>
</reference>
<proteinExistence type="predicted"/>
<feature type="domain" description="Membrane transport protein MMPL" evidence="7">
    <location>
        <begin position="201"/>
        <end position="404"/>
    </location>
</feature>
<feature type="transmembrane region" description="Helical" evidence="6">
    <location>
        <begin position="752"/>
        <end position="771"/>
    </location>
</feature>
<accession>A0A212JFM9</accession>
<evidence type="ECO:0000259" key="7">
    <source>
        <dbReference type="Pfam" id="PF03176"/>
    </source>
</evidence>
<dbReference type="InterPro" id="IPR004869">
    <property type="entry name" value="MMPL_dom"/>
</dbReference>
<keyword evidence="3 6" id="KW-0812">Transmembrane</keyword>
<evidence type="ECO:0000256" key="4">
    <source>
        <dbReference type="ARBA" id="ARBA00022989"/>
    </source>
</evidence>
<evidence type="ECO:0000256" key="1">
    <source>
        <dbReference type="ARBA" id="ARBA00004651"/>
    </source>
</evidence>
<feature type="transmembrane region" description="Helical" evidence="6">
    <location>
        <begin position="292"/>
        <end position="312"/>
    </location>
</feature>
<feature type="domain" description="Membrane transport protein MMPL" evidence="7">
    <location>
        <begin position="646"/>
        <end position="802"/>
    </location>
</feature>